<dbReference type="Proteomes" id="UP000332933">
    <property type="component" value="Unassembled WGS sequence"/>
</dbReference>
<dbReference type="GO" id="GO:0005096">
    <property type="term" value="F:GTPase activator activity"/>
    <property type="evidence" value="ECO:0007669"/>
    <property type="project" value="UniProtKB-KW"/>
</dbReference>
<organism evidence="5 6">
    <name type="scientific">Aphanomyces stellatus</name>
    <dbReference type="NCBI Taxonomy" id="120398"/>
    <lineage>
        <taxon>Eukaryota</taxon>
        <taxon>Sar</taxon>
        <taxon>Stramenopiles</taxon>
        <taxon>Oomycota</taxon>
        <taxon>Saprolegniomycetes</taxon>
        <taxon>Saprolegniales</taxon>
        <taxon>Verrucalvaceae</taxon>
        <taxon>Aphanomyces</taxon>
    </lineage>
</organism>
<gene>
    <name evidence="5" type="primary">Aste57867_22646</name>
    <name evidence="4" type="ORF">As57867_022576</name>
    <name evidence="5" type="ORF">ASTE57867_22646</name>
</gene>
<dbReference type="Gene3D" id="3.80.10.10">
    <property type="entry name" value="Ribonuclease Inhibitor"/>
    <property type="match status" value="1"/>
</dbReference>
<dbReference type="InterPro" id="IPR027038">
    <property type="entry name" value="RanGap"/>
</dbReference>
<reference evidence="4" key="2">
    <citation type="submission" date="2019-06" db="EMBL/GenBank/DDBJ databases">
        <title>Genomics analysis of Aphanomyces spp. identifies a new class of oomycete effector associated with host adaptation.</title>
        <authorList>
            <person name="Gaulin E."/>
        </authorList>
    </citation>
    <scope>NUCLEOTIDE SEQUENCE</scope>
    <source>
        <strain evidence="4">CBS 578.67</strain>
    </source>
</reference>
<keyword evidence="6" id="KW-1185">Reference proteome</keyword>
<keyword evidence="3" id="KW-0677">Repeat</keyword>
<dbReference type="PANTHER" id="PTHR24113:SF12">
    <property type="entry name" value="RAN GTPASE-ACTIVATING PROTEIN 1"/>
    <property type="match status" value="1"/>
</dbReference>
<proteinExistence type="predicted"/>
<name>A0A485LM78_9STRA</name>
<dbReference type="GO" id="GO:0005829">
    <property type="term" value="C:cytosol"/>
    <property type="evidence" value="ECO:0007669"/>
    <property type="project" value="TreeGrafter"/>
</dbReference>
<reference evidence="5 6" key="1">
    <citation type="submission" date="2019-03" db="EMBL/GenBank/DDBJ databases">
        <authorList>
            <person name="Gaulin E."/>
            <person name="Dumas B."/>
        </authorList>
    </citation>
    <scope>NUCLEOTIDE SEQUENCE [LARGE SCALE GENOMIC DNA]</scope>
    <source>
        <strain evidence="5">CBS 568.67</strain>
    </source>
</reference>
<evidence type="ECO:0000256" key="1">
    <source>
        <dbReference type="ARBA" id="ARBA00022468"/>
    </source>
</evidence>
<dbReference type="GO" id="GO:0006913">
    <property type="term" value="P:nucleocytoplasmic transport"/>
    <property type="evidence" value="ECO:0007669"/>
    <property type="project" value="TreeGrafter"/>
</dbReference>
<dbReference type="EMBL" id="VJMH01007130">
    <property type="protein sequence ID" value="KAF0685467.1"/>
    <property type="molecule type" value="Genomic_DNA"/>
</dbReference>
<dbReference type="SUPFAM" id="SSF52047">
    <property type="entry name" value="RNI-like"/>
    <property type="match status" value="1"/>
</dbReference>
<dbReference type="AlphaFoldDB" id="A0A485LM78"/>
<dbReference type="GO" id="GO:0048471">
    <property type="term" value="C:perinuclear region of cytoplasm"/>
    <property type="evidence" value="ECO:0007669"/>
    <property type="project" value="TreeGrafter"/>
</dbReference>
<accession>A0A485LM78</accession>
<evidence type="ECO:0000256" key="2">
    <source>
        <dbReference type="ARBA" id="ARBA00022614"/>
    </source>
</evidence>
<protein>
    <submittedName>
        <fullName evidence="5">Aste57867_22646 protein</fullName>
    </submittedName>
</protein>
<evidence type="ECO:0000313" key="5">
    <source>
        <dbReference type="EMBL" id="VFT99300.1"/>
    </source>
</evidence>
<dbReference type="GO" id="GO:0031267">
    <property type="term" value="F:small GTPase binding"/>
    <property type="evidence" value="ECO:0007669"/>
    <property type="project" value="TreeGrafter"/>
</dbReference>
<evidence type="ECO:0000256" key="3">
    <source>
        <dbReference type="ARBA" id="ARBA00022737"/>
    </source>
</evidence>
<evidence type="ECO:0000313" key="6">
    <source>
        <dbReference type="Proteomes" id="UP000332933"/>
    </source>
</evidence>
<evidence type="ECO:0000313" key="4">
    <source>
        <dbReference type="EMBL" id="KAF0685467.1"/>
    </source>
</evidence>
<dbReference type="EMBL" id="CAADRA010007156">
    <property type="protein sequence ID" value="VFT99300.1"/>
    <property type="molecule type" value="Genomic_DNA"/>
</dbReference>
<keyword evidence="1" id="KW-0343">GTPase activation</keyword>
<dbReference type="PANTHER" id="PTHR24113">
    <property type="entry name" value="RAN GTPASE-ACTIVATING PROTEIN 1"/>
    <property type="match status" value="1"/>
</dbReference>
<keyword evidence="2" id="KW-0433">Leucine-rich repeat</keyword>
<sequence>MPTHDSRRIVLPRDVLVQIILWVEDTKSFFSFLDALHKAGTCGPLQPLWQLGLLHTHEDLWPRLRLSSQMLERSRERLEAILQYIPHVEILWAEDIDWLCQHLSPSMYVKWHAPMPLGNDDQSNWFAKWAQLPLNNVIQYSHPITRETSPDFFDALRHCHHLVRLSLKGYVDIATVFELAASSTQLMKLDLSGGMGPSNKAVLTDLVVTDAMQWLAKAPVRKFRLSRWRWDPQVDVATQEAFYSALFRCPTLTVLDFSMCHLGSLDLTTLVIPPALHKLRFISCCLSPDQISSLAEGLAGSSLQTLRIRGDDNETTEEYYQAFGKLLEAVTQSTMKTLDLVNCSLNDTFWGVLNATRLQRSKLARIVLARNRISDASIVANLVPAIQSNRTLNVINLDGNFISSEGIKSLLLANQARGVPLDELSVRNRFEDEDVALELQALANECGVATLKLGRIRVPRG</sequence>
<dbReference type="GO" id="GO:0005634">
    <property type="term" value="C:nucleus"/>
    <property type="evidence" value="ECO:0007669"/>
    <property type="project" value="TreeGrafter"/>
</dbReference>
<dbReference type="InterPro" id="IPR032675">
    <property type="entry name" value="LRR_dom_sf"/>
</dbReference>
<dbReference type="OrthoDB" id="60736at2759"/>